<dbReference type="PANTHER" id="PTHR31956:SF1">
    <property type="entry name" value="NON-SPECIFIC PHOSPHOLIPASE C1"/>
    <property type="match status" value="1"/>
</dbReference>
<dbReference type="RefSeq" id="WP_175102708.1">
    <property type="nucleotide sequence ID" value="NZ_CADIKM010000001.1"/>
</dbReference>
<evidence type="ECO:0000313" key="3">
    <source>
        <dbReference type="EMBL" id="CAB3776404.1"/>
    </source>
</evidence>
<evidence type="ECO:0000313" key="4">
    <source>
        <dbReference type="Proteomes" id="UP000494115"/>
    </source>
</evidence>
<sequence length="618" mass="64449">MSRKALLPIPFAAALLVLAACGSSNNNPPAATTPSATVSPQDSVATATPIKHLVVIFGENISFDHYFASYPNAKNFSGDPTFTPLANTQTDINTLASKGILGATNPNALPGSPNLATAAVTINGVQVPALLTGTPAAPLTVADATPFRLDRSQANTKSQNHSYTPEQLGDHNGLMDAFPMFTAASTTMVGSTGAFGSQGQVLGYFDGNTVTAYWNYAQHFAMSDNAWTDTFGPSTPGAIEVVSGQNNGLTLAANLFNPAITTSTNAISDGNGDNSMTGDLDPTTDDCSIQAQVAGGGNTTNPTAMMKGKNIGDLLNTKGLTWGGFMGGFDLTITNPNNTTGCKRSTFSDILNANSSDYVQHHAWFQYYNSTANPHHERPTSTALIGYTDPKDTTGTSPVHHQYDSNDFFTAVSAGNYPSVSFLKAPSVGDGHPGNSDPIDEQGFVTKVVNFLMQQPDWKNTAVIIAYDDSDGWYDHQAPTLTSASNDNSTAISAGGVTFAGADQYDSAGSCGMSVATRPVGLAGAQVNGRCGPGTRTPFIVISPYAKANYVDHTQVTQASVVKFIEDNWLGGTRIGNGSFDKTAGDISGLFDFTKAGSNPTLFLDEAQGTVLSAAPAN</sequence>
<dbReference type="EMBL" id="CADIKM010000001">
    <property type="protein sequence ID" value="CAB3776404.1"/>
    <property type="molecule type" value="Genomic_DNA"/>
</dbReference>
<reference evidence="3 4" key="1">
    <citation type="submission" date="2020-04" db="EMBL/GenBank/DDBJ databases">
        <authorList>
            <person name="De Canck E."/>
        </authorList>
    </citation>
    <scope>NUCLEOTIDE SEQUENCE [LARGE SCALE GENOMIC DNA]</scope>
    <source>
        <strain evidence="3 4">LMG 28138</strain>
    </source>
</reference>
<dbReference type="CDD" id="cd16013">
    <property type="entry name" value="AcpA"/>
    <property type="match status" value="1"/>
</dbReference>
<evidence type="ECO:0008006" key="5">
    <source>
        <dbReference type="Google" id="ProtNLM"/>
    </source>
</evidence>
<name>A0A6S7AV42_9BURK</name>
<dbReference type="PROSITE" id="PS51257">
    <property type="entry name" value="PROKAR_LIPOPROTEIN"/>
    <property type="match status" value="1"/>
</dbReference>
<feature type="chain" id="PRO_5028814694" description="Phospholipase C" evidence="2">
    <location>
        <begin position="20"/>
        <end position="618"/>
    </location>
</feature>
<dbReference type="Pfam" id="PF04185">
    <property type="entry name" value="Phosphoesterase"/>
    <property type="match status" value="1"/>
</dbReference>
<keyword evidence="2" id="KW-0732">Signal</keyword>
<feature type="signal peptide" evidence="2">
    <location>
        <begin position="1"/>
        <end position="19"/>
    </location>
</feature>
<evidence type="ECO:0000256" key="1">
    <source>
        <dbReference type="ARBA" id="ARBA00022801"/>
    </source>
</evidence>
<keyword evidence="1" id="KW-0378">Hydrolase</keyword>
<gene>
    <name evidence="3" type="ORF">LMG28138_00144</name>
</gene>
<protein>
    <recommendedName>
        <fullName evidence="5">Phospholipase C</fullName>
    </recommendedName>
</protein>
<organism evidence="3 4">
    <name type="scientific">Pararobbsia alpina</name>
    <dbReference type="NCBI Taxonomy" id="621374"/>
    <lineage>
        <taxon>Bacteria</taxon>
        <taxon>Pseudomonadati</taxon>
        <taxon>Pseudomonadota</taxon>
        <taxon>Betaproteobacteria</taxon>
        <taxon>Burkholderiales</taxon>
        <taxon>Burkholderiaceae</taxon>
        <taxon>Pararobbsia</taxon>
    </lineage>
</organism>
<dbReference type="InterPro" id="IPR017850">
    <property type="entry name" value="Alkaline_phosphatase_core_sf"/>
</dbReference>
<dbReference type="Proteomes" id="UP000494115">
    <property type="component" value="Unassembled WGS sequence"/>
</dbReference>
<accession>A0A6S7AV42</accession>
<evidence type="ECO:0000256" key="2">
    <source>
        <dbReference type="SAM" id="SignalP"/>
    </source>
</evidence>
<dbReference type="GO" id="GO:0042578">
    <property type="term" value="F:phosphoric ester hydrolase activity"/>
    <property type="evidence" value="ECO:0007669"/>
    <property type="project" value="UniProtKB-ARBA"/>
</dbReference>
<dbReference type="Gene3D" id="3.40.720.10">
    <property type="entry name" value="Alkaline Phosphatase, subunit A"/>
    <property type="match status" value="2"/>
</dbReference>
<keyword evidence="4" id="KW-1185">Reference proteome</keyword>
<proteinExistence type="predicted"/>
<dbReference type="InterPro" id="IPR007312">
    <property type="entry name" value="Phosphoesterase"/>
</dbReference>
<dbReference type="AlphaFoldDB" id="A0A6S7AV42"/>
<dbReference type="PANTHER" id="PTHR31956">
    <property type="entry name" value="NON-SPECIFIC PHOSPHOLIPASE C4-RELATED"/>
    <property type="match status" value="1"/>
</dbReference>